<gene>
    <name evidence="1" type="ORF">ASZ90_015841</name>
</gene>
<organism evidence="1">
    <name type="scientific">hydrocarbon metagenome</name>
    <dbReference type="NCBI Taxonomy" id="938273"/>
    <lineage>
        <taxon>unclassified sequences</taxon>
        <taxon>metagenomes</taxon>
        <taxon>ecological metagenomes</taxon>
    </lineage>
</organism>
<protein>
    <submittedName>
        <fullName evidence="1">Uncharacterized protein</fullName>
    </submittedName>
</protein>
<proteinExistence type="predicted"/>
<name>A0A0W8F0U0_9ZZZZ</name>
<dbReference type="AlphaFoldDB" id="A0A0W8F0U0"/>
<reference evidence="1" key="1">
    <citation type="journal article" date="2015" name="Proc. Natl. Acad. Sci. U.S.A.">
        <title>Networks of energetic and metabolic interactions define dynamics in microbial communities.</title>
        <authorList>
            <person name="Embree M."/>
            <person name="Liu J.K."/>
            <person name="Al-Bassam M.M."/>
            <person name="Zengler K."/>
        </authorList>
    </citation>
    <scope>NUCLEOTIDE SEQUENCE</scope>
</reference>
<comment type="caution">
    <text evidence="1">The sequence shown here is derived from an EMBL/GenBank/DDBJ whole genome shotgun (WGS) entry which is preliminary data.</text>
</comment>
<accession>A0A0W8F0U0</accession>
<dbReference type="EMBL" id="LNQE01001648">
    <property type="protein sequence ID" value="KUG14519.1"/>
    <property type="molecule type" value="Genomic_DNA"/>
</dbReference>
<sequence length="64" mass="7547">MTGNECIWFLPPVFYRDPPGRHATRYPEQDPPNGLWARPRIPVVPGAFYFYPHLHNHSREIPYA</sequence>
<evidence type="ECO:0000313" key="1">
    <source>
        <dbReference type="EMBL" id="KUG14519.1"/>
    </source>
</evidence>